<dbReference type="EMBL" id="JBHUOF010000007">
    <property type="protein sequence ID" value="MFD2799359.1"/>
    <property type="molecule type" value="Genomic_DNA"/>
</dbReference>
<evidence type="ECO:0000256" key="1">
    <source>
        <dbReference type="SAM" id="Phobius"/>
    </source>
</evidence>
<reference evidence="3" key="1">
    <citation type="journal article" date="2019" name="Int. J. Syst. Evol. Microbiol.">
        <title>The Global Catalogue of Microorganisms (GCM) 10K type strain sequencing project: providing services to taxonomists for standard genome sequencing and annotation.</title>
        <authorList>
            <consortium name="The Broad Institute Genomics Platform"/>
            <consortium name="The Broad Institute Genome Sequencing Center for Infectious Disease"/>
            <person name="Wu L."/>
            <person name="Ma J."/>
        </authorList>
    </citation>
    <scope>NUCLEOTIDE SEQUENCE [LARGE SCALE GENOMIC DNA]</scope>
    <source>
        <strain evidence="3">IBRC-M 10906</strain>
    </source>
</reference>
<dbReference type="Proteomes" id="UP001597478">
    <property type="component" value="Unassembled WGS sequence"/>
</dbReference>
<feature type="non-terminal residue" evidence="2">
    <location>
        <position position="71"/>
    </location>
</feature>
<organism evidence="2 3">
    <name type="scientific">Prauserella oleivorans</name>
    <dbReference type="NCBI Taxonomy" id="1478153"/>
    <lineage>
        <taxon>Bacteria</taxon>
        <taxon>Bacillati</taxon>
        <taxon>Actinomycetota</taxon>
        <taxon>Actinomycetes</taxon>
        <taxon>Pseudonocardiales</taxon>
        <taxon>Pseudonocardiaceae</taxon>
        <taxon>Prauserella</taxon>
    </lineage>
</organism>
<proteinExistence type="predicted"/>
<evidence type="ECO:0000313" key="3">
    <source>
        <dbReference type="Proteomes" id="UP001597478"/>
    </source>
</evidence>
<feature type="transmembrane region" description="Helical" evidence="1">
    <location>
        <begin position="21"/>
        <end position="39"/>
    </location>
</feature>
<gene>
    <name evidence="2" type="ORF">ACFS2C_08145</name>
</gene>
<keyword evidence="1" id="KW-1133">Transmembrane helix</keyword>
<keyword evidence="1" id="KW-0812">Transmembrane</keyword>
<comment type="caution">
    <text evidence="2">The sequence shown here is derived from an EMBL/GenBank/DDBJ whole genome shotgun (WGS) entry which is preliminary data.</text>
</comment>
<accession>A0ABW5W5W7</accession>
<protein>
    <submittedName>
        <fullName evidence="2">Murein transglycosylase</fullName>
    </submittedName>
</protein>
<name>A0ABW5W5W7_9PSEU</name>
<keyword evidence="1" id="KW-0472">Membrane</keyword>
<sequence length="71" mass="7288">MREPGRREHDSRPGPAALVRLLVVIAVLAVGAGGVWLVARATTPQASPTTTDIPALDIEPARVEPGTAAPA</sequence>
<evidence type="ECO:0000313" key="2">
    <source>
        <dbReference type="EMBL" id="MFD2799359.1"/>
    </source>
</evidence>
<keyword evidence="3" id="KW-1185">Reference proteome</keyword>